<comment type="subcellular location">
    <subcellularLocation>
        <location evidence="1">Membrane</location>
        <topology evidence="1">Single-pass membrane protein</topology>
    </subcellularLocation>
</comment>
<dbReference type="Gene3D" id="2.40.30.170">
    <property type="match status" value="1"/>
</dbReference>
<keyword evidence="3" id="KW-0812">Transmembrane</keyword>
<name>A0A4R5KTE5_9BACL</name>
<dbReference type="GO" id="GO:0055085">
    <property type="term" value="P:transmembrane transport"/>
    <property type="evidence" value="ECO:0007669"/>
    <property type="project" value="InterPro"/>
</dbReference>
<dbReference type="InterPro" id="IPR058635">
    <property type="entry name" value="BSH_YhbJ"/>
</dbReference>
<comment type="caution">
    <text evidence="8">The sequence shown here is derived from an EMBL/GenBank/DDBJ whole genome shotgun (WGS) entry which is preliminary data.</text>
</comment>
<reference evidence="8 9" key="1">
    <citation type="submission" date="2019-03" db="EMBL/GenBank/DDBJ databases">
        <title>This is whole genome sequence of Paenibacillus sp MS74 strain.</title>
        <authorList>
            <person name="Trinh H.N."/>
        </authorList>
    </citation>
    <scope>NUCLEOTIDE SEQUENCE [LARGE SCALE GENOMIC DNA]</scope>
    <source>
        <strain evidence="8 9">MS74</strain>
    </source>
</reference>
<dbReference type="InterPro" id="IPR058634">
    <property type="entry name" value="AaeA-lik-b-barrel"/>
</dbReference>
<gene>
    <name evidence="8" type="ORF">E1757_12460</name>
</gene>
<dbReference type="PANTHER" id="PTHR30386:SF26">
    <property type="entry name" value="TRANSPORT PROTEIN COMB"/>
    <property type="match status" value="1"/>
</dbReference>
<dbReference type="CDD" id="cd06849">
    <property type="entry name" value="lipoyl_domain"/>
    <property type="match status" value="1"/>
</dbReference>
<protein>
    <submittedName>
        <fullName evidence="8">HlyD family efflux transporter periplasmic adaptor subunit</fullName>
    </submittedName>
</protein>
<dbReference type="AlphaFoldDB" id="A0A4R5KTE5"/>
<proteinExistence type="inferred from homology"/>
<keyword evidence="9" id="KW-1185">Reference proteome</keyword>
<keyword evidence="4" id="KW-1133">Transmembrane helix</keyword>
<evidence type="ECO:0000256" key="3">
    <source>
        <dbReference type="ARBA" id="ARBA00022692"/>
    </source>
</evidence>
<evidence type="ECO:0000259" key="6">
    <source>
        <dbReference type="Pfam" id="PF25963"/>
    </source>
</evidence>
<dbReference type="Proteomes" id="UP000295636">
    <property type="component" value="Unassembled WGS sequence"/>
</dbReference>
<evidence type="ECO:0000313" key="9">
    <source>
        <dbReference type="Proteomes" id="UP000295636"/>
    </source>
</evidence>
<dbReference type="OrthoDB" id="9811754at2"/>
<keyword evidence="5" id="KW-0472">Membrane</keyword>
<dbReference type="Pfam" id="PF25963">
    <property type="entry name" value="Beta-barrel_AAEA"/>
    <property type="match status" value="1"/>
</dbReference>
<accession>A0A4R5KTE5</accession>
<dbReference type="GO" id="GO:0016020">
    <property type="term" value="C:membrane"/>
    <property type="evidence" value="ECO:0007669"/>
    <property type="project" value="UniProtKB-SubCell"/>
</dbReference>
<dbReference type="InterPro" id="IPR050739">
    <property type="entry name" value="MFP"/>
</dbReference>
<sequence>MKKKIIGLVVLAVVLVGGGIGGFYYYMQISKYISTEDAKVQGELRAIGSMAPGKLIEWNYKEGDAFKKGDVLAIVETAPAHGNVAATTQEIIAPDNGTIIQTNAVKDQTVAAGVSLLMSTNLGELYVTANIEETELTDVKIGNKATLTIDAFPGTVFTGRVEKIGLGTNSSFSLMPTSNASGSFTKVVQRVPVKIALNDYQGKRLIPGLNAVVKIER</sequence>
<dbReference type="RefSeq" id="WP_133228265.1">
    <property type="nucleotide sequence ID" value="NZ_SMRT01000004.1"/>
</dbReference>
<dbReference type="SUPFAM" id="SSF51230">
    <property type="entry name" value="Single hybrid motif"/>
    <property type="match status" value="1"/>
</dbReference>
<evidence type="ECO:0000313" key="8">
    <source>
        <dbReference type="EMBL" id="TDF98295.1"/>
    </source>
</evidence>
<evidence type="ECO:0000256" key="4">
    <source>
        <dbReference type="ARBA" id="ARBA00022989"/>
    </source>
</evidence>
<organism evidence="8 9">
    <name type="scientific">Paenibacillus piri</name>
    <dbReference type="NCBI Taxonomy" id="2547395"/>
    <lineage>
        <taxon>Bacteria</taxon>
        <taxon>Bacillati</taxon>
        <taxon>Bacillota</taxon>
        <taxon>Bacilli</taxon>
        <taxon>Bacillales</taxon>
        <taxon>Paenibacillaceae</taxon>
        <taxon>Paenibacillus</taxon>
    </lineage>
</organism>
<evidence type="ECO:0000256" key="2">
    <source>
        <dbReference type="ARBA" id="ARBA00009477"/>
    </source>
</evidence>
<dbReference type="PANTHER" id="PTHR30386">
    <property type="entry name" value="MEMBRANE FUSION SUBUNIT OF EMRAB-TOLC MULTIDRUG EFFLUX PUMP"/>
    <property type="match status" value="1"/>
</dbReference>
<dbReference type="InterPro" id="IPR011053">
    <property type="entry name" value="Single_hybrid_motif"/>
</dbReference>
<feature type="domain" description="p-hydroxybenzoic acid efflux pump subunit AaeA-like beta-barrel" evidence="6">
    <location>
        <begin position="125"/>
        <end position="215"/>
    </location>
</feature>
<evidence type="ECO:0000256" key="5">
    <source>
        <dbReference type="ARBA" id="ARBA00023136"/>
    </source>
</evidence>
<feature type="domain" description="YhbJ barrel-sandwich hybrid" evidence="7">
    <location>
        <begin position="45"/>
        <end position="116"/>
    </location>
</feature>
<evidence type="ECO:0000259" key="7">
    <source>
        <dbReference type="Pfam" id="PF25997"/>
    </source>
</evidence>
<comment type="similarity">
    <text evidence="2">Belongs to the membrane fusion protein (MFP) (TC 8.A.1) family.</text>
</comment>
<dbReference type="EMBL" id="SMRT01000004">
    <property type="protein sequence ID" value="TDF98295.1"/>
    <property type="molecule type" value="Genomic_DNA"/>
</dbReference>
<dbReference type="Pfam" id="PF25997">
    <property type="entry name" value="BSH_YhbJ"/>
    <property type="match status" value="1"/>
</dbReference>
<evidence type="ECO:0000256" key="1">
    <source>
        <dbReference type="ARBA" id="ARBA00004167"/>
    </source>
</evidence>